<dbReference type="OrthoDB" id="434951at2759"/>
<reference evidence="2" key="1">
    <citation type="submission" date="2021-02" db="EMBL/GenBank/DDBJ databases">
        <authorList>
            <person name="Dougan E. K."/>
            <person name="Rhodes N."/>
            <person name="Thang M."/>
            <person name="Chan C."/>
        </authorList>
    </citation>
    <scope>NUCLEOTIDE SEQUENCE</scope>
</reference>
<keyword evidence="1" id="KW-0175">Coiled coil</keyword>
<dbReference type="Proteomes" id="UP000601435">
    <property type="component" value="Unassembled WGS sequence"/>
</dbReference>
<feature type="non-terminal residue" evidence="2">
    <location>
        <position position="1"/>
    </location>
</feature>
<protein>
    <submittedName>
        <fullName evidence="2">Uncharacterized protein</fullName>
    </submittedName>
</protein>
<proteinExistence type="predicted"/>
<evidence type="ECO:0000256" key="1">
    <source>
        <dbReference type="SAM" id="Coils"/>
    </source>
</evidence>
<evidence type="ECO:0000313" key="2">
    <source>
        <dbReference type="EMBL" id="CAE7480551.1"/>
    </source>
</evidence>
<comment type="caution">
    <text evidence="2">The sequence shown here is derived from an EMBL/GenBank/DDBJ whole genome shotgun (WGS) entry which is preliminary data.</text>
</comment>
<accession>A0A812SLH7</accession>
<dbReference type="AlphaFoldDB" id="A0A812SLH7"/>
<feature type="coiled-coil region" evidence="1">
    <location>
        <begin position="163"/>
        <end position="190"/>
    </location>
</feature>
<dbReference type="EMBL" id="CAJNJA010021696">
    <property type="protein sequence ID" value="CAE7480551.1"/>
    <property type="molecule type" value="Genomic_DNA"/>
</dbReference>
<gene>
    <name evidence="2" type="ORF">SNEC2469_LOCUS13593</name>
</gene>
<evidence type="ECO:0000313" key="3">
    <source>
        <dbReference type="Proteomes" id="UP000601435"/>
    </source>
</evidence>
<organism evidence="2 3">
    <name type="scientific">Symbiodinium necroappetens</name>
    <dbReference type="NCBI Taxonomy" id="1628268"/>
    <lineage>
        <taxon>Eukaryota</taxon>
        <taxon>Sar</taxon>
        <taxon>Alveolata</taxon>
        <taxon>Dinophyceae</taxon>
        <taxon>Suessiales</taxon>
        <taxon>Symbiodiniaceae</taxon>
        <taxon>Symbiodinium</taxon>
    </lineage>
</organism>
<sequence length="280" mass="32203">MPGMVAFIEEVRTILDNKMRKELYEQHNATTRALAAQYDAVLKCFVEDVESYKNASTAENFSRYSPDGFRLPALADEHRNCRQIQAKVRVYWEDMEELAKDAKARMEVLCAYYAGNETSRTFPVGTSRDCLFNTDRYPAVSGTRYIDFLKDQLAWWDKEYMKIRESREQCERAKQDVAEYERNAAEAKNAFDQTLTFCAKSQDTLDEASCSYKAAVKEKCREAGGCVDGNWTIYNRTLQQAKVEETFLKAQMRAVMRIHCYLGVFELKDVAAGIETCKGK</sequence>
<name>A0A812SLH7_9DINO</name>
<keyword evidence="3" id="KW-1185">Reference proteome</keyword>